<name>A0AAD5MRD2_PARTN</name>
<evidence type="ECO:0000313" key="1">
    <source>
        <dbReference type="EMBL" id="KAJ1361298.1"/>
    </source>
</evidence>
<dbReference type="EMBL" id="JAHQIW010004160">
    <property type="protein sequence ID" value="KAJ1361298.1"/>
    <property type="molecule type" value="Genomic_DNA"/>
</dbReference>
<keyword evidence="2" id="KW-1185">Reference proteome</keyword>
<gene>
    <name evidence="1" type="ORF">KIN20_020514</name>
</gene>
<comment type="caution">
    <text evidence="1">The sequence shown here is derived from an EMBL/GenBank/DDBJ whole genome shotgun (WGS) entry which is preliminary data.</text>
</comment>
<dbReference type="AlphaFoldDB" id="A0AAD5MRD2"/>
<organism evidence="1 2">
    <name type="scientific">Parelaphostrongylus tenuis</name>
    <name type="common">Meningeal worm</name>
    <dbReference type="NCBI Taxonomy" id="148309"/>
    <lineage>
        <taxon>Eukaryota</taxon>
        <taxon>Metazoa</taxon>
        <taxon>Ecdysozoa</taxon>
        <taxon>Nematoda</taxon>
        <taxon>Chromadorea</taxon>
        <taxon>Rhabditida</taxon>
        <taxon>Rhabditina</taxon>
        <taxon>Rhabditomorpha</taxon>
        <taxon>Strongyloidea</taxon>
        <taxon>Metastrongylidae</taxon>
        <taxon>Parelaphostrongylus</taxon>
    </lineage>
</organism>
<accession>A0AAD5MRD2</accession>
<evidence type="ECO:0000313" key="2">
    <source>
        <dbReference type="Proteomes" id="UP001196413"/>
    </source>
</evidence>
<sequence length="67" mass="7326">MEGLFPKGVLCVHGRPWDLAQMTDAIVGTPTQSFPPRVWAPNVFAIAKRIASISILCPFENVETTKA</sequence>
<proteinExistence type="predicted"/>
<protein>
    <submittedName>
        <fullName evidence="1">Uncharacterized protein</fullName>
    </submittedName>
</protein>
<reference evidence="1" key="1">
    <citation type="submission" date="2021-06" db="EMBL/GenBank/DDBJ databases">
        <title>Parelaphostrongylus tenuis whole genome reference sequence.</title>
        <authorList>
            <person name="Garwood T.J."/>
            <person name="Larsen P.A."/>
            <person name="Fountain-Jones N.M."/>
            <person name="Garbe J.R."/>
            <person name="Macchietto M.G."/>
            <person name="Kania S.A."/>
            <person name="Gerhold R.W."/>
            <person name="Richards J.E."/>
            <person name="Wolf T.M."/>
        </authorList>
    </citation>
    <scope>NUCLEOTIDE SEQUENCE</scope>
    <source>
        <strain evidence="1">MNPRO001-30</strain>
        <tissue evidence="1">Meninges</tissue>
    </source>
</reference>
<dbReference type="Proteomes" id="UP001196413">
    <property type="component" value="Unassembled WGS sequence"/>
</dbReference>